<protein>
    <submittedName>
        <fullName evidence="1">DUF6082 family protein</fullName>
    </submittedName>
</protein>
<dbReference type="EMBL" id="JAOZYB010000112">
    <property type="protein sequence ID" value="MEB3961786.1"/>
    <property type="molecule type" value="Genomic_DNA"/>
</dbReference>
<comment type="caution">
    <text evidence="1">The sequence shown here is derived from an EMBL/GenBank/DDBJ whole genome shotgun (WGS) entry which is preliminary data.</text>
</comment>
<reference evidence="1 2" key="1">
    <citation type="submission" date="2022-10" db="EMBL/GenBank/DDBJ databases">
        <authorList>
            <person name="Xie J."/>
            <person name="Shen N."/>
        </authorList>
    </citation>
    <scope>NUCLEOTIDE SEQUENCE [LARGE SCALE GENOMIC DNA]</scope>
    <source>
        <strain evidence="1 2">DSM 41681</strain>
    </source>
</reference>
<sequence length="165" mass="18896">MVAATIAGGLAGTATAHLWQLYGPSRTGTTAQWRRQARAHQQRMHWELLSKAIDDPALAVVIDNYGLDLSPEKRRQYLYANLWYINAFHLYESGVLDRRQLRGHLRELFQSAHIREYWEATRPHRASLDPASTEAEVGHIAEALLQERDESDTDEWWVVGEPPPL</sequence>
<dbReference type="Pfam" id="PF19560">
    <property type="entry name" value="DUF6082"/>
    <property type="match status" value="1"/>
</dbReference>
<dbReference type="RefSeq" id="WP_324769142.1">
    <property type="nucleotide sequence ID" value="NZ_BAAATS010000027.1"/>
</dbReference>
<keyword evidence="2" id="KW-1185">Reference proteome</keyword>
<evidence type="ECO:0000313" key="1">
    <source>
        <dbReference type="EMBL" id="MEB3961786.1"/>
    </source>
</evidence>
<dbReference type="InterPro" id="IPR045728">
    <property type="entry name" value="DUF6082"/>
</dbReference>
<proteinExistence type="predicted"/>
<evidence type="ECO:0000313" key="2">
    <source>
        <dbReference type="Proteomes" id="UP001352223"/>
    </source>
</evidence>
<name>A0ABU6CCN8_9ACTN</name>
<dbReference type="Proteomes" id="UP001352223">
    <property type="component" value="Unassembled WGS sequence"/>
</dbReference>
<organism evidence="1 2">
    <name type="scientific">Streptomyces kunmingensis</name>
    <dbReference type="NCBI Taxonomy" id="68225"/>
    <lineage>
        <taxon>Bacteria</taxon>
        <taxon>Bacillati</taxon>
        <taxon>Actinomycetota</taxon>
        <taxon>Actinomycetes</taxon>
        <taxon>Kitasatosporales</taxon>
        <taxon>Streptomycetaceae</taxon>
        <taxon>Streptomyces</taxon>
    </lineage>
</organism>
<gene>
    <name evidence="1" type="ORF">OKJ48_16260</name>
</gene>
<accession>A0ABU6CCN8</accession>